<dbReference type="InterPro" id="IPR013154">
    <property type="entry name" value="ADH-like_N"/>
</dbReference>
<dbReference type="PANTHER" id="PTHR11695:SF294">
    <property type="entry name" value="RETICULON-4-INTERACTING PROTEIN 1, MITOCHONDRIAL"/>
    <property type="match status" value="1"/>
</dbReference>
<feature type="compositionally biased region" description="Low complexity" evidence="1">
    <location>
        <begin position="213"/>
        <end position="228"/>
    </location>
</feature>
<feature type="compositionally biased region" description="Gly residues" evidence="1">
    <location>
        <begin position="83"/>
        <end position="92"/>
    </location>
</feature>
<proteinExistence type="predicted"/>
<evidence type="ECO:0000313" key="4">
    <source>
        <dbReference type="Proteomes" id="UP000237144"/>
    </source>
</evidence>
<dbReference type="SMART" id="SM00829">
    <property type="entry name" value="PKS_ER"/>
    <property type="match status" value="1"/>
</dbReference>
<dbReference type="EMBL" id="PJQD01000036">
    <property type="protein sequence ID" value="POY73549.1"/>
    <property type="molecule type" value="Genomic_DNA"/>
</dbReference>
<evidence type="ECO:0000313" key="3">
    <source>
        <dbReference type="EMBL" id="POY73549.1"/>
    </source>
</evidence>
<name>A0A2S5B9W0_9BASI</name>
<feature type="compositionally biased region" description="Low complexity" evidence="1">
    <location>
        <begin position="242"/>
        <end position="258"/>
    </location>
</feature>
<evidence type="ECO:0000256" key="1">
    <source>
        <dbReference type="SAM" id="MobiDB-lite"/>
    </source>
</evidence>
<feature type="compositionally biased region" description="Polar residues" evidence="1">
    <location>
        <begin position="573"/>
        <end position="582"/>
    </location>
</feature>
<dbReference type="OrthoDB" id="201656at2759"/>
<dbReference type="Proteomes" id="UP000237144">
    <property type="component" value="Unassembled WGS sequence"/>
</dbReference>
<feature type="compositionally biased region" description="Basic and acidic residues" evidence="1">
    <location>
        <begin position="480"/>
        <end position="495"/>
    </location>
</feature>
<dbReference type="GO" id="GO:0016491">
    <property type="term" value="F:oxidoreductase activity"/>
    <property type="evidence" value="ECO:0007669"/>
    <property type="project" value="InterPro"/>
</dbReference>
<dbReference type="InterPro" id="IPR050700">
    <property type="entry name" value="YIM1/Zinc_Alcohol_DH_Fams"/>
</dbReference>
<feature type="compositionally biased region" description="Basic and acidic residues" evidence="1">
    <location>
        <begin position="735"/>
        <end position="751"/>
    </location>
</feature>
<keyword evidence="4" id="KW-1185">Reference proteome</keyword>
<feature type="domain" description="Enoyl reductase (ER)" evidence="2">
    <location>
        <begin position="1041"/>
        <end position="1370"/>
    </location>
</feature>
<feature type="compositionally biased region" description="Low complexity" evidence="1">
    <location>
        <begin position="695"/>
        <end position="732"/>
    </location>
</feature>
<feature type="compositionally biased region" description="Low complexity" evidence="1">
    <location>
        <begin position="278"/>
        <end position="300"/>
    </location>
</feature>
<feature type="region of interest" description="Disordered" evidence="1">
    <location>
        <begin position="843"/>
        <end position="878"/>
    </location>
</feature>
<feature type="compositionally biased region" description="Acidic residues" evidence="1">
    <location>
        <begin position="443"/>
        <end position="452"/>
    </location>
</feature>
<dbReference type="Pfam" id="PF08240">
    <property type="entry name" value="ADH_N"/>
    <property type="match status" value="1"/>
</dbReference>
<feature type="compositionally biased region" description="Basic residues" evidence="1">
    <location>
        <begin position="651"/>
        <end position="660"/>
    </location>
</feature>
<feature type="region of interest" description="Disordered" evidence="1">
    <location>
        <begin position="1"/>
        <end position="336"/>
    </location>
</feature>
<gene>
    <name evidence="3" type="ORF">BMF94_3487</name>
</gene>
<dbReference type="InterPro" id="IPR020843">
    <property type="entry name" value="ER"/>
</dbReference>
<accession>A0A2S5B9W0</accession>
<feature type="compositionally biased region" description="Low complexity" evidence="1">
    <location>
        <begin position="956"/>
        <end position="970"/>
    </location>
</feature>
<protein>
    <recommendedName>
        <fullName evidence="2">Enoyl reductase (ER) domain-containing protein</fullName>
    </recommendedName>
</protein>
<dbReference type="InterPro" id="IPR036291">
    <property type="entry name" value="NAD(P)-bd_dom_sf"/>
</dbReference>
<feature type="compositionally biased region" description="Polar residues" evidence="1">
    <location>
        <begin position="322"/>
        <end position="332"/>
    </location>
</feature>
<feature type="compositionally biased region" description="Low complexity" evidence="1">
    <location>
        <begin position="533"/>
        <end position="558"/>
    </location>
</feature>
<organism evidence="3 4">
    <name type="scientific">Rhodotorula taiwanensis</name>
    <dbReference type="NCBI Taxonomy" id="741276"/>
    <lineage>
        <taxon>Eukaryota</taxon>
        <taxon>Fungi</taxon>
        <taxon>Dikarya</taxon>
        <taxon>Basidiomycota</taxon>
        <taxon>Pucciniomycotina</taxon>
        <taxon>Microbotryomycetes</taxon>
        <taxon>Sporidiobolales</taxon>
        <taxon>Sporidiobolaceae</taxon>
        <taxon>Rhodotorula</taxon>
    </lineage>
</organism>
<dbReference type="SUPFAM" id="SSF51735">
    <property type="entry name" value="NAD(P)-binding Rossmann-fold domains"/>
    <property type="match status" value="1"/>
</dbReference>
<feature type="region of interest" description="Disordered" evidence="1">
    <location>
        <begin position="792"/>
        <end position="813"/>
    </location>
</feature>
<feature type="compositionally biased region" description="Basic and acidic residues" evidence="1">
    <location>
        <begin position="684"/>
        <end position="694"/>
    </location>
</feature>
<dbReference type="PANTHER" id="PTHR11695">
    <property type="entry name" value="ALCOHOL DEHYDROGENASE RELATED"/>
    <property type="match status" value="1"/>
</dbReference>
<feature type="compositionally biased region" description="Low complexity" evidence="1">
    <location>
        <begin position="34"/>
        <end position="52"/>
    </location>
</feature>
<feature type="compositionally biased region" description="Polar residues" evidence="1">
    <location>
        <begin position="852"/>
        <end position="864"/>
    </location>
</feature>
<dbReference type="STRING" id="741276.A0A2S5B9W0"/>
<dbReference type="Gene3D" id="3.40.50.720">
    <property type="entry name" value="NAD(P)-binding Rossmann-like Domain"/>
    <property type="match status" value="1"/>
</dbReference>
<feature type="region of interest" description="Disordered" evidence="1">
    <location>
        <begin position="406"/>
        <end position="777"/>
    </location>
</feature>
<dbReference type="Gene3D" id="3.90.180.10">
    <property type="entry name" value="Medium-chain alcohol dehydrogenases, catalytic domain"/>
    <property type="match status" value="1"/>
</dbReference>
<dbReference type="Pfam" id="PF13602">
    <property type="entry name" value="ADH_zinc_N_2"/>
    <property type="match status" value="1"/>
</dbReference>
<sequence>MAPSIMQSLMREPSRSYQSIYADPSIRPLSPPGLRSSASRPTSLRSSSSLRSVATDMTRRTSATTGAASREPAWTNGQWDWGTFGGRGGLTGGARSLYTPSVVGKSLGLDDKASKRKSKRPESVRSDMSTSRYDTGNDDPRDREGSDIGSAWSVRSGDSLRTSMSAPGFGPEGGFVASSRSRHKPQRLTSDASGGTSRNYSSRDASSRDQRGSYRSSSRTSRLTPGSSYLASVDAKQETTSRRYSTQPSSRPTSPPLSIVSARSDTHRAPKLLRHGASSETTPSLTSSASSAPSSEPLTPVNLNGGDLPPVLDGTSRKKSRQPPSGLSQTLTPEPVQAYVEPIAPAVPVVTSRPEPGEPVVAASERSVASEVGEIVAQPEVGRLYTVDEIFALAAPAKVDDVVDSGVPAEETEAEPPAVPRLRLTRTESDQSRLGARGSVELEVAEDDEEEVLAGGYTPPVGMESTRINDYAPGPAGAPEPERTSERRSMDTVREDPEEEEEPLAARYVSSGAAQQAEPVLAQFVKMKRSAAKRSSSSSSIDSVASASSSRAQVSDARPVVGTDDRMRRPTSPVMSDTSAYSGLSDAIVDNSPDWRDRVQALGEGSVEPIKRSERGSRSGQPAAPQRTVQQLRSQEGSSSGPRPNNIGRPRSTRSLRQRGSRLEVMPEDIEAEAEAMSSGGEMQGRDSLSKLRTDLPISSSSSLRSSSPSPRLTSPRWAPSRSSSSATSMSSQQEFDRRARSLDIERDHLKPSPLARAISSASTRPGSVRSLGSTKSNKSWDYEAIAASASSPRGLGKFFQPPLASSKASKPEPVVAVINSPNRTAGRATSLRNVSLSSRRFYDEDDHDDAQSLSGISIASAPQLSPMRPPRNPARLGDATIVKPIPAALLEPDLPSRDRYSVSSNSSPQAESPISPAAERRGLSSPFSPAEQPAARERSAAPPPPAPAPIFGVNAPPSAEPASESPALSRANSIAPPRPLSSHLAPSSVDFGLMSLALSPRTNVSKQKTSRRFGFFRRSSGQDSSASRRGFEPSLDLVYDTLDATVFRKKLSSDEVLIETVAVGLDRFDRERTWQLAKVAGGTGWVAGRSVVGNVLAVGTSVHRIKKGDLVWGLSPLKKSGGLASLVILPRDNVALAPSGLPMELAAALPAHATVAMLIMQSLCQTLPKGSKILVLEAHQGVGYLCLQLARHLRPGAAGTRDLWTVAQCPLHVREAENICREAGAMDVLRDDPLPVIHSIHEGSFDVVIDTVGGRRLYDASRRILHNSGSFITTVGDSLTDAHASGNDYQTSIRSLRRAFFKKDKKAVSYWRVDPDVDDREAVRVVLDKVREVVGADALRPSLGKVLSLDNARRAFDPSEADEDGTVIRVKA</sequence>
<dbReference type="SUPFAM" id="SSF50129">
    <property type="entry name" value="GroES-like"/>
    <property type="match status" value="1"/>
</dbReference>
<dbReference type="InterPro" id="IPR011032">
    <property type="entry name" value="GroES-like_sf"/>
</dbReference>
<feature type="compositionally biased region" description="Polar residues" evidence="1">
    <location>
        <begin position="627"/>
        <end position="643"/>
    </location>
</feature>
<reference evidence="3 4" key="1">
    <citation type="journal article" date="2018" name="Front. Microbiol.">
        <title>Prospects for Fungal Bioremediation of Acidic Radioactive Waste Sites: Characterization and Genome Sequence of Rhodotorula taiwanensis MD1149.</title>
        <authorList>
            <person name="Tkavc R."/>
            <person name="Matrosova V.Y."/>
            <person name="Grichenko O.E."/>
            <person name="Gostincar C."/>
            <person name="Volpe R.P."/>
            <person name="Klimenkova P."/>
            <person name="Gaidamakova E.K."/>
            <person name="Zhou C.E."/>
            <person name="Stewart B.J."/>
            <person name="Lyman M.G."/>
            <person name="Malfatti S.A."/>
            <person name="Rubinfeld B."/>
            <person name="Courtot M."/>
            <person name="Singh J."/>
            <person name="Dalgard C.L."/>
            <person name="Hamilton T."/>
            <person name="Frey K.G."/>
            <person name="Gunde-Cimerman N."/>
            <person name="Dugan L."/>
            <person name="Daly M.J."/>
        </authorList>
    </citation>
    <scope>NUCLEOTIDE SEQUENCE [LARGE SCALE GENOMIC DNA]</scope>
    <source>
        <strain evidence="3 4">MD1149</strain>
    </source>
</reference>
<dbReference type="GO" id="GO:0005739">
    <property type="term" value="C:mitochondrion"/>
    <property type="evidence" value="ECO:0007669"/>
    <property type="project" value="TreeGrafter"/>
</dbReference>
<feature type="compositionally biased region" description="Polar residues" evidence="1">
    <location>
        <begin position="760"/>
        <end position="777"/>
    </location>
</feature>
<feature type="region of interest" description="Disordered" evidence="1">
    <location>
        <begin position="891"/>
        <end position="981"/>
    </location>
</feature>
<comment type="caution">
    <text evidence="3">The sequence shown here is derived from an EMBL/GenBank/DDBJ whole genome shotgun (WGS) entry which is preliminary data.</text>
</comment>
<feature type="compositionally biased region" description="Polar residues" evidence="1">
    <location>
        <begin position="187"/>
        <end position="204"/>
    </location>
</feature>
<evidence type="ECO:0000259" key="2">
    <source>
        <dbReference type="SMART" id="SM00829"/>
    </source>
</evidence>
<feature type="compositionally biased region" description="Low complexity" evidence="1">
    <location>
        <begin position="60"/>
        <end position="70"/>
    </location>
</feature>